<feature type="domain" description="Ig-like" evidence="4">
    <location>
        <begin position="31"/>
        <end position="125"/>
    </location>
</feature>
<keyword evidence="2" id="KW-0812">Transmembrane</keyword>
<evidence type="ECO:0000259" key="4">
    <source>
        <dbReference type="PROSITE" id="PS50835"/>
    </source>
</evidence>
<dbReference type="GO" id="GO:0009897">
    <property type="term" value="C:external side of plasma membrane"/>
    <property type="evidence" value="ECO:0007669"/>
    <property type="project" value="TreeGrafter"/>
</dbReference>
<dbReference type="EMBL" id="JAGXEW010000015">
    <property type="protein sequence ID" value="KAK1163327.1"/>
    <property type="molecule type" value="Genomic_DNA"/>
</dbReference>
<evidence type="ECO:0000256" key="2">
    <source>
        <dbReference type="SAM" id="Phobius"/>
    </source>
</evidence>
<feature type="domain" description="Ig-like" evidence="4">
    <location>
        <begin position="145"/>
        <end position="213"/>
    </location>
</feature>
<dbReference type="PROSITE" id="PS50835">
    <property type="entry name" value="IG_LIKE"/>
    <property type="match status" value="4"/>
</dbReference>
<dbReference type="Gene3D" id="2.60.40.10">
    <property type="entry name" value="Immunoglobulins"/>
    <property type="match status" value="4"/>
</dbReference>
<dbReference type="InterPro" id="IPR003598">
    <property type="entry name" value="Ig_sub2"/>
</dbReference>
<proteinExistence type="predicted"/>
<organism evidence="5 6">
    <name type="scientific">Acipenser oxyrinchus oxyrinchus</name>
    <dbReference type="NCBI Taxonomy" id="40147"/>
    <lineage>
        <taxon>Eukaryota</taxon>
        <taxon>Metazoa</taxon>
        <taxon>Chordata</taxon>
        <taxon>Craniata</taxon>
        <taxon>Vertebrata</taxon>
        <taxon>Euteleostomi</taxon>
        <taxon>Actinopterygii</taxon>
        <taxon>Chondrostei</taxon>
        <taxon>Acipenseriformes</taxon>
        <taxon>Acipenseridae</taxon>
        <taxon>Acipenser</taxon>
    </lineage>
</organism>
<dbReference type="AlphaFoldDB" id="A0AAD8D6Z2"/>
<feature type="domain" description="Ig-like" evidence="4">
    <location>
        <begin position="312"/>
        <end position="408"/>
    </location>
</feature>
<dbReference type="InterPro" id="IPR036179">
    <property type="entry name" value="Ig-like_dom_sf"/>
</dbReference>
<dbReference type="SMART" id="SM00408">
    <property type="entry name" value="IGc2"/>
    <property type="match status" value="4"/>
</dbReference>
<dbReference type="GO" id="GO:0042110">
    <property type="term" value="P:T cell activation"/>
    <property type="evidence" value="ECO:0007669"/>
    <property type="project" value="TreeGrafter"/>
</dbReference>
<dbReference type="Pfam" id="PF07686">
    <property type="entry name" value="V-set"/>
    <property type="match status" value="1"/>
</dbReference>
<comment type="caution">
    <text evidence="5">The sequence shown here is derived from an EMBL/GenBank/DDBJ whole genome shotgun (WGS) entry which is preliminary data.</text>
</comment>
<sequence length="495" mass="54647">MLCLFTLLIGIALFCDVSRSSAEDHVFAGVGSRALLPCLKTPLPHGVNRGTTVHWFKIFSKSAERSVWRSEKSGLEFWSSLTSKRAKAHQPRFHSGDFSLAVEDTRMSDAGRYRCAVNYERENFQRFIHLHVMQVSPVTAGPFIEGSSLTLRCSASDWPQGVRVSWLQNGIVLQSSRKQQIRERSLDIKDLDREDSGNWTCQVSYQGHTARVSYTLEVLGISSPPSTGSVVYGNLGLPATLPCVFSAGLTPSHTGWQWRADSSAVPVPRAAPSGCDASLLIPSVEFGHRGVYTCSGSVNGKRIERSVRLVVASVSVKPSGLVSEGKSVSLTCTLSDYSQVDRFEWTKVTANSNQTDPTDPLEQASLLTSKRVKLGGLNFDRTFLIPRVSEQHAGEWVCSLYSKEILVGQIPFQLHVTGQLQGSALAQSSNKVAAVTLLSFLFVVLLLIVLLMYRYQRKRARRNLHFPGLEAVRTEQSKKSREEKKSTEALKEDGP</sequence>
<keyword evidence="2" id="KW-1133">Transmembrane helix</keyword>
<dbReference type="GO" id="GO:0045121">
    <property type="term" value="C:membrane raft"/>
    <property type="evidence" value="ECO:0007669"/>
    <property type="project" value="TreeGrafter"/>
</dbReference>
<dbReference type="GO" id="GO:1990782">
    <property type="term" value="F:protein tyrosine kinase binding"/>
    <property type="evidence" value="ECO:0007669"/>
    <property type="project" value="TreeGrafter"/>
</dbReference>
<dbReference type="InterPro" id="IPR003599">
    <property type="entry name" value="Ig_sub"/>
</dbReference>
<feature type="region of interest" description="Disordered" evidence="1">
    <location>
        <begin position="472"/>
        <end position="495"/>
    </location>
</feature>
<protein>
    <submittedName>
        <fullName evidence="5">Lymphocyte activation gene 3 protein-like</fullName>
    </submittedName>
</protein>
<dbReference type="SMART" id="SM00409">
    <property type="entry name" value="IG"/>
    <property type="match status" value="4"/>
</dbReference>
<evidence type="ECO:0000313" key="5">
    <source>
        <dbReference type="EMBL" id="KAK1163327.1"/>
    </source>
</evidence>
<dbReference type="GO" id="GO:0070374">
    <property type="term" value="P:positive regulation of ERK1 and ERK2 cascade"/>
    <property type="evidence" value="ECO:0007669"/>
    <property type="project" value="TreeGrafter"/>
</dbReference>
<evidence type="ECO:0000256" key="1">
    <source>
        <dbReference type="SAM" id="MobiDB-lite"/>
    </source>
</evidence>
<dbReference type="GO" id="GO:0035723">
    <property type="term" value="P:interleukin-15-mediated signaling pathway"/>
    <property type="evidence" value="ECO:0007669"/>
    <property type="project" value="TreeGrafter"/>
</dbReference>
<dbReference type="Proteomes" id="UP001230051">
    <property type="component" value="Unassembled WGS sequence"/>
</dbReference>
<feature type="transmembrane region" description="Helical" evidence="2">
    <location>
        <begin position="432"/>
        <end position="453"/>
    </location>
</feature>
<dbReference type="Pfam" id="PF13927">
    <property type="entry name" value="Ig_3"/>
    <property type="match status" value="1"/>
</dbReference>
<gene>
    <name evidence="5" type="primary">Lag3</name>
    <name evidence="5" type="ORF">AOXY_G16783</name>
</gene>
<keyword evidence="6" id="KW-1185">Reference proteome</keyword>
<keyword evidence="2" id="KW-0472">Membrane</keyword>
<evidence type="ECO:0000256" key="3">
    <source>
        <dbReference type="SAM" id="SignalP"/>
    </source>
</evidence>
<keyword evidence="3" id="KW-0732">Signal</keyword>
<accession>A0AAD8D6Z2</accession>
<dbReference type="PANTHER" id="PTHR11422:SF12">
    <property type="entry name" value="MICROFIBRIL-ASSOCIATED GLYCOPROTEIN 3"/>
    <property type="match status" value="1"/>
</dbReference>
<dbReference type="GO" id="GO:0042289">
    <property type="term" value="F:MHC class II protein binding"/>
    <property type="evidence" value="ECO:0007669"/>
    <property type="project" value="TreeGrafter"/>
</dbReference>
<dbReference type="InterPro" id="IPR013783">
    <property type="entry name" value="Ig-like_fold"/>
</dbReference>
<name>A0AAD8D6Z2_ACIOX</name>
<feature type="domain" description="Ig-like" evidence="4">
    <location>
        <begin position="225"/>
        <end position="308"/>
    </location>
</feature>
<reference evidence="5" key="1">
    <citation type="submission" date="2022-02" db="EMBL/GenBank/DDBJ databases">
        <title>Atlantic sturgeon de novo genome assembly.</title>
        <authorList>
            <person name="Stock M."/>
            <person name="Klopp C."/>
            <person name="Guiguen Y."/>
            <person name="Cabau C."/>
            <person name="Parinello H."/>
            <person name="Santidrian Yebra-Pimentel E."/>
            <person name="Kuhl H."/>
            <person name="Dirks R.P."/>
            <person name="Guessner J."/>
            <person name="Wuertz S."/>
            <person name="Du K."/>
            <person name="Schartl M."/>
        </authorList>
    </citation>
    <scope>NUCLEOTIDE SEQUENCE</scope>
    <source>
        <strain evidence="5">STURGEONOMICS-FGT-2020</strain>
        <tissue evidence="5">Whole blood</tissue>
    </source>
</reference>
<dbReference type="InterPro" id="IPR013106">
    <property type="entry name" value="Ig_V-set"/>
</dbReference>
<dbReference type="InterPro" id="IPR007110">
    <property type="entry name" value="Ig-like_dom"/>
</dbReference>
<dbReference type="PANTHER" id="PTHR11422">
    <property type="entry name" value="T-CELL SURFACE GLYCOPROTEIN CD4"/>
    <property type="match status" value="1"/>
</dbReference>
<dbReference type="SUPFAM" id="SSF48726">
    <property type="entry name" value="Immunoglobulin"/>
    <property type="match status" value="4"/>
</dbReference>
<feature type="signal peptide" evidence="3">
    <location>
        <begin position="1"/>
        <end position="22"/>
    </location>
</feature>
<evidence type="ECO:0000313" key="6">
    <source>
        <dbReference type="Proteomes" id="UP001230051"/>
    </source>
</evidence>
<feature type="chain" id="PRO_5042250995" evidence="3">
    <location>
        <begin position="23"/>
        <end position="495"/>
    </location>
</feature>